<dbReference type="Proteomes" id="UP001238973">
    <property type="component" value="Unassembled WGS sequence"/>
</dbReference>
<dbReference type="AlphaFoldDB" id="A0AAJ1QSK6"/>
<name>A0AAJ1QSK6_9BACI</name>
<evidence type="ECO:0008006" key="3">
    <source>
        <dbReference type="Google" id="ProtNLM"/>
    </source>
</evidence>
<accession>A0AAJ1QSK6</accession>
<gene>
    <name evidence="1" type="ORF">QUF85_27155</name>
</gene>
<protein>
    <recommendedName>
        <fullName evidence="3">Group-specific protein</fullName>
    </recommendedName>
</protein>
<evidence type="ECO:0000313" key="1">
    <source>
        <dbReference type="EMBL" id="MDM5286942.1"/>
    </source>
</evidence>
<reference evidence="1" key="1">
    <citation type="submission" date="2023-06" db="EMBL/GenBank/DDBJ databases">
        <title>Comparative genomics of Bacillaceae isolates and their secondary metabolite potential.</title>
        <authorList>
            <person name="Song L."/>
            <person name="Nielsen L.J."/>
            <person name="Mohite O."/>
            <person name="Xu X."/>
            <person name="Weber T."/>
            <person name="Kovacs A.T."/>
        </authorList>
    </citation>
    <scope>NUCLEOTIDE SEQUENCE</scope>
    <source>
        <strain evidence="1">G1S1</strain>
    </source>
</reference>
<proteinExistence type="predicted"/>
<evidence type="ECO:0000313" key="2">
    <source>
        <dbReference type="Proteomes" id="UP001238973"/>
    </source>
</evidence>
<dbReference type="EMBL" id="JAUCFI010000003">
    <property type="protein sequence ID" value="MDM5286942.1"/>
    <property type="molecule type" value="Genomic_DNA"/>
</dbReference>
<sequence length="74" mass="8341">MPWQQKISYLIGQPVGISLTNGQGTSGVLCGTSGEKLLVIEYMYQAQFALKQYDFYMIQDINAFPPCQNTQPLY</sequence>
<dbReference type="RefSeq" id="WP_072272278.1">
    <property type="nucleotide sequence ID" value="NZ_JAKXDY010000003.1"/>
</dbReference>
<organism evidence="1 2">
    <name type="scientific">Peribacillus frigoritolerans</name>
    <dbReference type="NCBI Taxonomy" id="450367"/>
    <lineage>
        <taxon>Bacteria</taxon>
        <taxon>Bacillati</taxon>
        <taxon>Bacillota</taxon>
        <taxon>Bacilli</taxon>
        <taxon>Bacillales</taxon>
        <taxon>Bacillaceae</taxon>
        <taxon>Peribacillus</taxon>
    </lineage>
</organism>
<comment type="caution">
    <text evidence="1">The sequence shown here is derived from an EMBL/GenBank/DDBJ whole genome shotgun (WGS) entry which is preliminary data.</text>
</comment>